<comment type="caution">
    <text evidence="2">The sequence shown here is derived from an EMBL/GenBank/DDBJ whole genome shotgun (WGS) entry which is preliminary data.</text>
</comment>
<feature type="compositionally biased region" description="Low complexity" evidence="1">
    <location>
        <begin position="161"/>
        <end position="171"/>
    </location>
</feature>
<feature type="compositionally biased region" description="Low complexity" evidence="1">
    <location>
        <begin position="183"/>
        <end position="198"/>
    </location>
</feature>
<evidence type="ECO:0000313" key="3">
    <source>
        <dbReference type="Proteomes" id="UP001596037"/>
    </source>
</evidence>
<evidence type="ECO:0000256" key="1">
    <source>
        <dbReference type="SAM" id="MobiDB-lite"/>
    </source>
</evidence>
<feature type="compositionally biased region" description="Basic and acidic residues" evidence="1">
    <location>
        <begin position="230"/>
        <end position="241"/>
    </location>
</feature>
<organism evidence="2 3">
    <name type="scientific">Caenimonas terrae</name>
    <dbReference type="NCBI Taxonomy" id="696074"/>
    <lineage>
        <taxon>Bacteria</taxon>
        <taxon>Pseudomonadati</taxon>
        <taxon>Pseudomonadota</taxon>
        <taxon>Betaproteobacteria</taxon>
        <taxon>Burkholderiales</taxon>
        <taxon>Comamonadaceae</taxon>
        <taxon>Caenimonas</taxon>
    </lineage>
</organism>
<protein>
    <submittedName>
        <fullName evidence="2">Uncharacterized protein</fullName>
    </submittedName>
</protein>
<dbReference type="RefSeq" id="WP_376849648.1">
    <property type="nucleotide sequence ID" value="NZ_JBHSMF010000006.1"/>
</dbReference>
<name>A0ABW0NA59_9BURK</name>
<evidence type="ECO:0000313" key="2">
    <source>
        <dbReference type="EMBL" id="MFC5497566.1"/>
    </source>
</evidence>
<feature type="region of interest" description="Disordered" evidence="1">
    <location>
        <begin position="152"/>
        <end position="200"/>
    </location>
</feature>
<keyword evidence="3" id="KW-1185">Reference proteome</keyword>
<gene>
    <name evidence="2" type="ORF">ACFPOE_08485</name>
</gene>
<feature type="region of interest" description="Disordered" evidence="1">
    <location>
        <begin position="219"/>
        <end position="250"/>
    </location>
</feature>
<dbReference type="Proteomes" id="UP001596037">
    <property type="component" value="Unassembled WGS sequence"/>
</dbReference>
<accession>A0ABW0NA59</accession>
<feature type="compositionally biased region" description="Pro residues" evidence="1">
    <location>
        <begin position="172"/>
        <end position="182"/>
    </location>
</feature>
<feature type="region of interest" description="Disordered" evidence="1">
    <location>
        <begin position="7"/>
        <end position="39"/>
    </location>
</feature>
<dbReference type="EMBL" id="JBHSMF010000006">
    <property type="protein sequence ID" value="MFC5497566.1"/>
    <property type="molecule type" value="Genomic_DNA"/>
</dbReference>
<feature type="compositionally biased region" description="Polar residues" evidence="1">
    <location>
        <begin position="21"/>
        <end position="37"/>
    </location>
</feature>
<sequence length="250" mass="26931">MQLIKKMFGRAPGTSPAPGSESAQFQETDSNSESGSRNAPRRELVQVVLRDSMRRHGIPSAWIDCRILSVITRTQRTGMHVQFIVRDGIDRLLTYVPAFQTSFMEEIARFDPRVDDWLFSVSWQFLHFNAKVASLMPDPAVWAGTTAGAPLQGQVPAATGPAPLQPVAATPAPTPSPTPRPTRAPAAVAPAVAAAPPADQDVMDDLQALYAIRDAALRQGRADPAPGPAGEKDFESTHPGEDPAAPPKRW</sequence>
<reference evidence="3" key="1">
    <citation type="journal article" date="2019" name="Int. J. Syst. Evol. Microbiol.">
        <title>The Global Catalogue of Microorganisms (GCM) 10K type strain sequencing project: providing services to taxonomists for standard genome sequencing and annotation.</title>
        <authorList>
            <consortium name="The Broad Institute Genomics Platform"/>
            <consortium name="The Broad Institute Genome Sequencing Center for Infectious Disease"/>
            <person name="Wu L."/>
            <person name="Ma J."/>
        </authorList>
    </citation>
    <scope>NUCLEOTIDE SEQUENCE [LARGE SCALE GENOMIC DNA]</scope>
    <source>
        <strain evidence="3">CCUG 57401</strain>
    </source>
</reference>
<proteinExistence type="predicted"/>